<dbReference type="Proteomes" id="UP001139344">
    <property type="component" value="Unassembled WGS sequence"/>
</dbReference>
<reference evidence="1" key="1">
    <citation type="submission" date="2021-12" db="EMBL/GenBank/DDBJ databases">
        <title>Description of Gramella crocea sp. nov., a new bacterium isolated from activated sludge.</title>
        <authorList>
            <person name="Zhang X."/>
        </authorList>
    </citation>
    <scope>NUCLEOTIDE SEQUENCE</scope>
    <source>
        <strain evidence="1">YB25</strain>
    </source>
</reference>
<evidence type="ECO:0000313" key="2">
    <source>
        <dbReference type="Proteomes" id="UP001139344"/>
    </source>
</evidence>
<dbReference type="EMBL" id="JAJSON010000014">
    <property type="protein sequence ID" value="MCG9971026.1"/>
    <property type="molecule type" value="Genomic_DNA"/>
</dbReference>
<gene>
    <name evidence="1" type="ORF">LU635_05195</name>
</gene>
<dbReference type="Gene3D" id="1.10.10.10">
    <property type="entry name" value="Winged helix-like DNA-binding domain superfamily/Winged helix DNA-binding domain"/>
    <property type="match status" value="1"/>
</dbReference>
<dbReference type="SUPFAM" id="SSF46785">
    <property type="entry name" value="Winged helix' DNA-binding domain"/>
    <property type="match status" value="1"/>
</dbReference>
<dbReference type="RefSeq" id="WP_240096916.1">
    <property type="nucleotide sequence ID" value="NZ_JAJSON010000014.1"/>
</dbReference>
<organism evidence="1 2">
    <name type="scientific">Christiangramia crocea</name>
    <dbReference type="NCBI Taxonomy" id="2904124"/>
    <lineage>
        <taxon>Bacteria</taxon>
        <taxon>Pseudomonadati</taxon>
        <taxon>Bacteroidota</taxon>
        <taxon>Flavobacteriia</taxon>
        <taxon>Flavobacteriales</taxon>
        <taxon>Flavobacteriaceae</taxon>
        <taxon>Christiangramia</taxon>
    </lineage>
</organism>
<sequence length="83" mass="9384">MKTNSLTALEKVNDFRSKHYQKIISGLNKIGKGSYKDIARVIGIDKVAVMRRLSELERKGFVSIEGTKKCPESNRPVSVYKIN</sequence>
<dbReference type="InterPro" id="IPR036388">
    <property type="entry name" value="WH-like_DNA-bd_sf"/>
</dbReference>
<dbReference type="AlphaFoldDB" id="A0A9X2A6I3"/>
<keyword evidence="2" id="KW-1185">Reference proteome</keyword>
<comment type="caution">
    <text evidence="1">The sequence shown here is derived from an EMBL/GenBank/DDBJ whole genome shotgun (WGS) entry which is preliminary data.</text>
</comment>
<dbReference type="InterPro" id="IPR036390">
    <property type="entry name" value="WH_DNA-bd_sf"/>
</dbReference>
<proteinExistence type="predicted"/>
<protein>
    <submittedName>
        <fullName evidence="1">Uncharacterized protein</fullName>
    </submittedName>
</protein>
<accession>A0A9X2A6I3</accession>
<evidence type="ECO:0000313" key="1">
    <source>
        <dbReference type="EMBL" id="MCG9971026.1"/>
    </source>
</evidence>
<name>A0A9X2A6I3_9FLAO</name>